<dbReference type="HAMAP" id="MF_01987">
    <property type="entry name" value="Ribokinase"/>
    <property type="match status" value="1"/>
</dbReference>
<comment type="function">
    <text evidence="12">Catalyzes the phosphorylation of ribose at O-5 in a reaction requiring ATP and magnesium. The resulting D-ribose-5-phosphate can then be used either for sythesis of nucleotides, histidine, and tryptophan, or as a component of the pentose phosphate pathway.</text>
</comment>
<comment type="subunit">
    <text evidence="12">Homodimer.</text>
</comment>
<dbReference type="EC" id="2.7.1.15" evidence="2 12"/>
<evidence type="ECO:0000313" key="15">
    <source>
        <dbReference type="Proteomes" id="UP000254326"/>
    </source>
</evidence>
<dbReference type="PRINTS" id="PR00990">
    <property type="entry name" value="RIBOKINASE"/>
</dbReference>
<evidence type="ECO:0000256" key="10">
    <source>
        <dbReference type="ARBA" id="ARBA00022958"/>
    </source>
</evidence>
<evidence type="ECO:0000256" key="5">
    <source>
        <dbReference type="ARBA" id="ARBA00022723"/>
    </source>
</evidence>
<evidence type="ECO:0000256" key="1">
    <source>
        <dbReference type="ARBA" id="ARBA00005380"/>
    </source>
</evidence>
<dbReference type="SUPFAM" id="SSF53613">
    <property type="entry name" value="Ribokinase-like"/>
    <property type="match status" value="1"/>
</dbReference>
<evidence type="ECO:0000256" key="7">
    <source>
        <dbReference type="ARBA" id="ARBA00022777"/>
    </source>
</evidence>
<evidence type="ECO:0000256" key="11">
    <source>
        <dbReference type="ARBA" id="ARBA00023277"/>
    </source>
</evidence>
<evidence type="ECO:0000256" key="4">
    <source>
        <dbReference type="ARBA" id="ARBA00022679"/>
    </source>
</evidence>
<feature type="binding site" evidence="12">
    <location>
        <position position="282"/>
    </location>
    <ligand>
        <name>K(+)</name>
        <dbReference type="ChEBI" id="CHEBI:29103"/>
    </ligand>
</feature>
<keyword evidence="9 12" id="KW-0460">Magnesium</keyword>
<accession>A0A370U9U7</accession>
<feature type="binding site" evidence="12">
    <location>
        <position position="291"/>
    </location>
    <ligand>
        <name>K(+)</name>
        <dbReference type="ChEBI" id="CHEBI:29103"/>
    </ligand>
</feature>
<organism evidence="14 15">
    <name type="scientific">Marinomonas piezotolerans</name>
    <dbReference type="NCBI Taxonomy" id="2213058"/>
    <lineage>
        <taxon>Bacteria</taxon>
        <taxon>Pseudomonadati</taxon>
        <taxon>Pseudomonadota</taxon>
        <taxon>Gammaproteobacteria</taxon>
        <taxon>Oceanospirillales</taxon>
        <taxon>Oceanospirillaceae</taxon>
        <taxon>Marinomonas</taxon>
    </lineage>
</organism>
<proteinExistence type="inferred from homology"/>
<comment type="similarity">
    <text evidence="1">Belongs to the carbohydrate kinase pfkB family.</text>
</comment>
<feature type="binding site" evidence="12">
    <location>
        <begin position="251"/>
        <end position="252"/>
    </location>
    <ligand>
        <name>ATP</name>
        <dbReference type="ChEBI" id="CHEBI:30616"/>
    </ligand>
</feature>
<dbReference type="GO" id="GO:0046872">
    <property type="term" value="F:metal ion binding"/>
    <property type="evidence" value="ECO:0007669"/>
    <property type="project" value="UniProtKB-KW"/>
</dbReference>
<dbReference type="InterPro" id="IPR011877">
    <property type="entry name" value="Ribokinase"/>
</dbReference>
<dbReference type="Gene3D" id="3.40.1190.20">
    <property type="match status" value="1"/>
</dbReference>
<feature type="binding site" evidence="12">
    <location>
        <begin position="38"/>
        <end position="42"/>
    </location>
    <ligand>
        <name>substrate</name>
    </ligand>
</feature>
<feature type="domain" description="Carbohydrate kinase PfkB" evidence="13">
    <location>
        <begin position="3"/>
        <end position="295"/>
    </location>
</feature>
<dbReference type="Pfam" id="PF00294">
    <property type="entry name" value="PfkB"/>
    <property type="match status" value="1"/>
</dbReference>
<evidence type="ECO:0000256" key="9">
    <source>
        <dbReference type="ARBA" id="ARBA00022842"/>
    </source>
</evidence>
<dbReference type="InterPro" id="IPR002173">
    <property type="entry name" value="Carboh/pur_kinase_PfkB_CS"/>
</dbReference>
<dbReference type="GO" id="GO:0019303">
    <property type="term" value="P:D-ribose catabolic process"/>
    <property type="evidence" value="ECO:0007669"/>
    <property type="project" value="UniProtKB-UniRule"/>
</dbReference>
<feature type="binding site" evidence="12">
    <location>
        <begin position="219"/>
        <end position="224"/>
    </location>
    <ligand>
        <name>ATP</name>
        <dbReference type="ChEBI" id="CHEBI:30616"/>
    </ligand>
</feature>
<dbReference type="GO" id="GO:0005829">
    <property type="term" value="C:cytosol"/>
    <property type="evidence" value="ECO:0007669"/>
    <property type="project" value="TreeGrafter"/>
</dbReference>
<dbReference type="OrthoDB" id="9775849at2"/>
<protein>
    <recommendedName>
        <fullName evidence="3 12">Ribokinase</fullName>
        <shortName evidence="12">RK</shortName>
        <ecNumber evidence="2 12">2.7.1.15</ecNumber>
    </recommendedName>
</protein>
<evidence type="ECO:0000256" key="12">
    <source>
        <dbReference type="HAMAP-Rule" id="MF_01987"/>
    </source>
</evidence>
<evidence type="ECO:0000256" key="3">
    <source>
        <dbReference type="ARBA" id="ARBA00016943"/>
    </source>
</evidence>
<keyword evidence="8 12" id="KW-0067">ATP-binding</keyword>
<keyword evidence="10 12" id="KW-0630">Potassium</keyword>
<keyword evidence="7 12" id="KW-0418">Kinase</keyword>
<keyword evidence="15" id="KW-1185">Reference proteome</keyword>
<feature type="binding site" evidence="12">
    <location>
        <begin position="10"/>
        <end position="12"/>
    </location>
    <ligand>
        <name>substrate</name>
    </ligand>
</feature>
<dbReference type="EMBL" id="QKRA01000003">
    <property type="protein sequence ID" value="RDL44523.1"/>
    <property type="molecule type" value="Genomic_DNA"/>
</dbReference>
<feature type="binding site" evidence="12">
    <location>
        <position position="287"/>
    </location>
    <ligand>
        <name>K(+)</name>
        <dbReference type="ChEBI" id="CHEBI:29103"/>
    </ligand>
</feature>
<reference evidence="14 15" key="1">
    <citation type="submission" date="2018-06" db="EMBL/GenBank/DDBJ databases">
        <title>Marinomonas sp. YLB-05 draft genome sequence.</title>
        <authorList>
            <person name="Yu L."/>
            <person name="Tang X."/>
        </authorList>
    </citation>
    <scope>NUCLEOTIDE SEQUENCE [LARGE SCALE GENOMIC DNA]</scope>
    <source>
        <strain evidence="14 15">YLB-05</strain>
    </source>
</reference>
<evidence type="ECO:0000256" key="8">
    <source>
        <dbReference type="ARBA" id="ARBA00022840"/>
    </source>
</evidence>
<dbReference type="AlphaFoldDB" id="A0A370U9U7"/>
<feature type="binding site" evidence="12">
    <location>
        <position position="183"/>
    </location>
    <ligand>
        <name>ATP</name>
        <dbReference type="ChEBI" id="CHEBI:30616"/>
    </ligand>
</feature>
<comment type="activity regulation">
    <text evidence="12">Activated by a monovalent cation that binds near, but not in, the active site. The most likely occupant of the site in vivo is potassium. Ion binding induces a conformational change that may alter substrate affinity.</text>
</comment>
<dbReference type="InterPro" id="IPR029056">
    <property type="entry name" value="Ribokinase-like"/>
</dbReference>
<evidence type="ECO:0000259" key="13">
    <source>
        <dbReference type="Pfam" id="PF00294"/>
    </source>
</evidence>
<dbReference type="UniPathway" id="UPA00916">
    <property type="reaction ID" value="UER00889"/>
</dbReference>
<keyword evidence="6 12" id="KW-0547">Nucleotide-binding</keyword>
<dbReference type="InterPro" id="IPR011611">
    <property type="entry name" value="PfkB_dom"/>
</dbReference>
<evidence type="ECO:0000313" key="14">
    <source>
        <dbReference type="EMBL" id="RDL44523.1"/>
    </source>
</evidence>
<dbReference type="GO" id="GO:0005524">
    <property type="term" value="F:ATP binding"/>
    <property type="evidence" value="ECO:0007669"/>
    <property type="project" value="UniProtKB-UniRule"/>
</dbReference>
<dbReference type="InterPro" id="IPR002139">
    <property type="entry name" value="Ribo/fructo_kinase"/>
</dbReference>
<feature type="binding site" evidence="12">
    <location>
        <position position="137"/>
    </location>
    <ligand>
        <name>substrate</name>
    </ligand>
</feature>
<dbReference type="PROSITE" id="PS00584">
    <property type="entry name" value="PFKB_KINASES_2"/>
    <property type="match status" value="1"/>
</dbReference>
<comment type="caution">
    <text evidence="14">The sequence shown here is derived from an EMBL/GenBank/DDBJ whole genome shotgun (WGS) entry which is preliminary data.</text>
</comment>
<keyword evidence="11 12" id="KW-0119">Carbohydrate metabolism</keyword>
<feature type="binding site" evidence="12">
    <location>
        <position position="246"/>
    </location>
    <ligand>
        <name>K(+)</name>
        <dbReference type="ChEBI" id="CHEBI:29103"/>
    </ligand>
</feature>
<comment type="catalytic activity">
    <reaction evidence="12">
        <text>D-ribose + ATP = D-ribose 5-phosphate + ADP + H(+)</text>
        <dbReference type="Rhea" id="RHEA:13697"/>
        <dbReference type="ChEBI" id="CHEBI:15378"/>
        <dbReference type="ChEBI" id="CHEBI:30616"/>
        <dbReference type="ChEBI" id="CHEBI:47013"/>
        <dbReference type="ChEBI" id="CHEBI:78346"/>
        <dbReference type="ChEBI" id="CHEBI:456216"/>
        <dbReference type="EC" id="2.7.1.15"/>
    </reaction>
</comment>
<comment type="similarity">
    <text evidence="12">Belongs to the carbohydrate kinase PfkB family. Ribokinase subfamily.</text>
</comment>
<comment type="caution">
    <text evidence="12">Lacks conserved residue(s) required for the propagation of feature annotation.</text>
</comment>
<name>A0A370U9U7_9GAMM</name>
<dbReference type="Proteomes" id="UP000254326">
    <property type="component" value="Unassembled WGS sequence"/>
</dbReference>
<gene>
    <name evidence="12" type="primary">rbsK</name>
    <name evidence="14" type="ORF">DN730_09010</name>
</gene>
<sequence>MSITTYGSINLDITTYVQEFPDPGETVHASNCSFELGGKGANQAVAVQKLSTDGGRFVAAVGNDAFGDKVCEELKSFNISLDYVITVPSATGLALIHVNESAQNTISIVGGANMSWADSGPSPEVFRGTQVLLVQLETPLQSVRSAMSEARDNGAYVILDPAPASDINEIKHLVELADAITPNETECEAIIGWRPETREEAEKAAKELLTYGLQLAIVKLGSQGLSYACSDGTSGSLPGFIVEACNTVAAGDAFCGALAVALYEKMPVIDALRFASATGALTATKPGAATSIPTRSEVDAFLLRN</sequence>
<comment type="pathway">
    <text evidence="12">Carbohydrate metabolism; D-ribose degradation; D-ribose 5-phosphate from beta-D-ribopyranose: step 2/2.</text>
</comment>
<feature type="active site" description="Proton acceptor" evidence="12">
    <location>
        <position position="252"/>
    </location>
</feature>
<keyword evidence="12" id="KW-0963">Cytoplasm</keyword>
<keyword evidence="5 12" id="KW-0479">Metal-binding</keyword>
<keyword evidence="4 12" id="KW-0808">Transferase</keyword>
<dbReference type="GO" id="GO:0004747">
    <property type="term" value="F:ribokinase activity"/>
    <property type="evidence" value="ECO:0007669"/>
    <property type="project" value="UniProtKB-UniRule"/>
</dbReference>
<dbReference type="CDD" id="cd01174">
    <property type="entry name" value="ribokinase"/>
    <property type="match status" value="1"/>
</dbReference>
<feature type="binding site" evidence="12">
    <location>
        <position position="248"/>
    </location>
    <ligand>
        <name>K(+)</name>
        <dbReference type="ChEBI" id="CHEBI:29103"/>
    </ligand>
</feature>
<dbReference type="PANTHER" id="PTHR10584:SF166">
    <property type="entry name" value="RIBOKINASE"/>
    <property type="match status" value="1"/>
</dbReference>
<dbReference type="PANTHER" id="PTHR10584">
    <property type="entry name" value="SUGAR KINASE"/>
    <property type="match status" value="1"/>
</dbReference>
<evidence type="ECO:0000256" key="2">
    <source>
        <dbReference type="ARBA" id="ARBA00012035"/>
    </source>
</evidence>
<evidence type="ECO:0000256" key="6">
    <source>
        <dbReference type="ARBA" id="ARBA00022741"/>
    </source>
</evidence>
<feature type="binding site" evidence="12">
    <location>
        <position position="252"/>
    </location>
    <ligand>
        <name>substrate</name>
    </ligand>
</feature>
<comment type="subcellular location">
    <subcellularLocation>
        <location evidence="12">Cytoplasm</location>
    </subcellularLocation>
</comment>
<comment type="cofactor">
    <cofactor evidence="12">
        <name>Mg(2+)</name>
        <dbReference type="ChEBI" id="CHEBI:18420"/>
    </cofactor>
    <text evidence="12">Requires a divalent cation, most likely magnesium in vivo, as an electrophilic catalyst to aid phosphoryl group transfer. It is the chelate of the metal and the nucleotide that is the actual substrate.</text>
</comment>
<dbReference type="RefSeq" id="WP_115467786.1">
    <property type="nucleotide sequence ID" value="NZ_QKRA01000003.1"/>
</dbReference>
<feature type="binding site" evidence="12">
    <location>
        <position position="285"/>
    </location>
    <ligand>
        <name>K(+)</name>
        <dbReference type="ChEBI" id="CHEBI:29103"/>
    </ligand>
</feature>